<dbReference type="Pfam" id="PF07690">
    <property type="entry name" value="MFS_1"/>
    <property type="match status" value="1"/>
</dbReference>
<keyword evidence="9" id="KW-1185">Reference proteome</keyword>
<evidence type="ECO:0000256" key="5">
    <source>
        <dbReference type="ARBA" id="ARBA00023136"/>
    </source>
</evidence>
<dbReference type="PROSITE" id="PS50850">
    <property type="entry name" value="MFS"/>
    <property type="match status" value="1"/>
</dbReference>
<evidence type="ECO:0000256" key="3">
    <source>
        <dbReference type="ARBA" id="ARBA00022692"/>
    </source>
</evidence>
<organism evidence="8 9">
    <name type="scientific">Paenibacillus segetis</name>
    <dbReference type="NCBI Taxonomy" id="1325360"/>
    <lineage>
        <taxon>Bacteria</taxon>
        <taxon>Bacillati</taxon>
        <taxon>Bacillota</taxon>
        <taxon>Bacilli</taxon>
        <taxon>Bacillales</taxon>
        <taxon>Paenibacillaceae</taxon>
        <taxon>Paenibacillus</taxon>
    </lineage>
</organism>
<keyword evidence="3 6" id="KW-0812">Transmembrane</keyword>
<feature type="transmembrane region" description="Helical" evidence="6">
    <location>
        <begin position="101"/>
        <end position="124"/>
    </location>
</feature>
<name>A0ABQ1YVH2_9BACL</name>
<protein>
    <submittedName>
        <fullName evidence="8">MFS transporter</fullName>
    </submittedName>
</protein>
<evidence type="ECO:0000256" key="6">
    <source>
        <dbReference type="SAM" id="Phobius"/>
    </source>
</evidence>
<comment type="caution">
    <text evidence="8">The sequence shown here is derived from an EMBL/GenBank/DDBJ whole genome shotgun (WGS) entry which is preliminary data.</text>
</comment>
<dbReference type="InterPro" id="IPR036259">
    <property type="entry name" value="MFS_trans_sf"/>
</dbReference>
<dbReference type="CDD" id="cd17489">
    <property type="entry name" value="MFS_YfcJ_like"/>
    <property type="match status" value="1"/>
</dbReference>
<feature type="transmembrane region" description="Helical" evidence="6">
    <location>
        <begin position="163"/>
        <end position="184"/>
    </location>
</feature>
<evidence type="ECO:0000256" key="1">
    <source>
        <dbReference type="ARBA" id="ARBA00004651"/>
    </source>
</evidence>
<feature type="transmembrane region" description="Helical" evidence="6">
    <location>
        <begin position="295"/>
        <end position="315"/>
    </location>
</feature>
<sequence>MDKTTLWSRNFLFICFSSFFIFINFYIYAVTLPVFVLDSLNGSQQGIGLVTTMFVISAVVFRPLTGKWLNEWDNRKIINISLILFMVCSCLYLVTPNLGSLLFLRVIHGAVFGVAATSTSAVAIKFIPEGRKGEGIGYFTLFMSLAMVFGPFIGLTFTSHFGYPFLFVSCLVFSVLSLVFGMMIRIPKMAIKKTEERTKGWRSYIEPKAIPISLSGFVLAFSYAAISTFISVYAKSLGIGPMASYFFMVFAALILISRPFTGRLFDRYGEHVLVYPGLLLFVIGMVLLSQANNTFTFLAAGGVIGLGYGALVPSLQAIAIKSAPIQRSGLATGTFYVFFDAGYGAGSYILGVIAVATGYSRMYLIGAVIVAFTVLIYYTMHHRRQRRAISNLTISKGI</sequence>
<dbReference type="Gene3D" id="1.20.1250.20">
    <property type="entry name" value="MFS general substrate transporter like domains"/>
    <property type="match status" value="1"/>
</dbReference>
<evidence type="ECO:0000259" key="7">
    <source>
        <dbReference type="PROSITE" id="PS50850"/>
    </source>
</evidence>
<feature type="transmembrane region" description="Helical" evidence="6">
    <location>
        <begin position="242"/>
        <end position="260"/>
    </location>
</feature>
<feature type="transmembrane region" description="Helical" evidence="6">
    <location>
        <begin position="136"/>
        <end position="157"/>
    </location>
</feature>
<feature type="domain" description="Major facilitator superfamily (MFS) profile" evidence="7">
    <location>
        <begin position="10"/>
        <end position="384"/>
    </location>
</feature>
<dbReference type="EMBL" id="BMFT01000005">
    <property type="protein sequence ID" value="GGH37938.1"/>
    <property type="molecule type" value="Genomic_DNA"/>
</dbReference>
<keyword evidence="2" id="KW-0813">Transport</keyword>
<feature type="transmembrane region" description="Helical" evidence="6">
    <location>
        <begin position="77"/>
        <end position="95"/>
    </location>
</feature>
<feature type="transmembrane region" description="Helical" evidence="6">
    <location>
        <begin position="272"/>
        <end position="289"/>
    </location>
</feature>
<feature type="transmembrane region" description="Helical" evidence="6">
    <location>
        <begin position="47"/>
        <end position="65"/>
    </location>
</feature>
<dbReference type="InterPro" id="IPR020846">
    <property type="entry name" value="MFS_dom"/>
</dbReference>
<accession>A0ABQ1YVH2</accession>
<evidence type="ECO:0000313" key="8">
    <source>
        <dbReference type="EMBL" id="GGH37938.1"/>
    </source>
</evidence>
<feature type="transmembrane region" description="Helical" evidence="6">
    <location>
        <begin position="12"/>
        <end position="35"/>
    </location>
</feature>
<dbReference type="PANTHER" id="PTHR23531:SF2">
    <property type="entry name" value="PERMEASE"/>
    <property type="match status" value="1"/>
</dbReference>
<keyword evidence="4 6" id="KW-1133">Transmembrane helix</keyword>
<dbReference type="RefSeq" id="WP_188542198.1">
    <property type="nucleotide sequence ID" value="NZ_BMFT01000005.1"/>
</dbReference>
<evidence type="ECO:0000313" key="9">
    <source>
        <dbReference type="Proteomes" id="UP000659344"/>
    </source>
</evidence>
<feature type="transmembrane region" description="Helical" evidence="6">
    <location>
        <begin position="335"/>
        <end position="356"/>
    </location>
</feature>
<dbReference type="Proteomes" id="UP000659344">
    <property type="component" value="Unassembled WGS sequence"/>
</dbReference>
<dbReference type="PANTHER" id="PTHR23531">
    <property type="entry name" value="QUINOLENE RESISTANCE PROTEIN NORA"/>
    <property type="match status" value="1"/>
</dbReference>
<proteinExistence type="predicted"/>
<dbReference type="InterPro" id="IPR011701">
    <property type="entry name" value="MFS"/>
</dbReference>
<feature type="transmembrane region" description="Helical" evidence="6">
    <location>
        <begin position="362"/>
        <end position="380"/>
    </location>
</feature>
<reference evidence="9" key="1">
    <citation type="journal article" date="2019" name="Int. J. Syst. Evol. Microbiol.">
        <title>The Global Catalogue of Microorganisms (GCM) 10K type strain sequencing project: providing services to taxonomists for standard genome sequencing and annotation.</title>
        <authorList>
            <consortium name="The Broad Institute Genomics Platform"/>
            <consortium name="The Broad Institute Genome Sequencing Center for Infectious Disease"/>
            <person name="Wu L."/>
            <person name="Ma J."/>
        </authorList>
    </citation>
    <scope>NUCLEOTIDE SEQUENCE [LARGE SCALE GENOMIC DNA]</scope>
    <source>
        <strain evidence="9">CGMCC 1.12769</strain>
    </source>
</reference>
<dbReference type="SUPFAM" id="SSF103473">
    <property type="entry name" value="MFS general substrate transporter"/>
    <property type="match status" value="1"/>
</dbReference>
<feature type="transmembrane region" description="Helical" evidence="6">
    <location>
        <begin position="209"/>
        <end position="230"/>
    </location>
</feature>
<keyword evidence="5 6" id="KW-0472">Membrane</keyword>
<comment type="subcellular location">
    <subcellularLocation>
        <location evidence="1">Cell membrane</location>
        <topology evidence="1">Multi-pass membrane protein</topology>
    </subcellularLocation>
</comment>
<evidence type="ECO:0000256" key="2">
    <source>
        <dbReference type="ARBA" id="ARBA00022448"/>
    </source>
</evidence>
<dbReference type="InterPro" id="IPR052714">
    <property type="entry name" value="MFS_Exporter"/>
</dbReference>
<evidence type="ECO:0000256" key="4">
    <source>
        <dbReference type="ARBA" id="ARBA00022989"/>
    </source>
</evidence>
<gene>
    <name evidence="8" type="primary">norA</name>
    <name evidence="8" type="ORF">GCM10008013_45660</name>
</gene>